<accession>Q0W3M5</accession>
<evidence type="ECO:0000313" key="2">
    <source>
        <dbReference type="EMBL" id="CAJ37018.1"/>
    </source>
</evidence>
<feature type="region of interest" description="Disordered" evidence="1">
    <location>
        <begin position="1"/>
        <end position="28"/>
    </location>
</feature>
<reference evidence="2 3" key="1">
    <citation type="journal article" date="2006" name="Science">
        <title>Genome of rice cluster I archaea -- the key methane producers in the rice rhizosphere.</title>
        <authorList>
            <person name="Erkel C."/>
            <person name="Kube M."/>
            <person name="Reinhardt R."/>
            <person name="Liesack W."/>
        </authorList>
    </citation>
    <scope>NUCLEOTIDE SEQUENCE [LARGE SCALE GENOMIC DNA]</scope>
    <source>
        <strain evidence="3">DSM 22066 / NBRC 105507 / MRE50</strain>
    </source>
</reference>
<gene>
    <name evidence="2" type="ORF">RCIX1832</name>
</gene>
<organism evidence="2 3">
    <name type="scientific">Methanocella arvoryzae (strain DSM 22066 / NBRC 105507 / MRE50)</name>
    <dbReference type="NCBI Taxonomy" id="351160"/>
    <lineage>
        <taxon>Archaea</taxon>
        <taxon>Methanobacteriati</taxon>
        <taxon>Methanobacteriota</taxon>
        <taxon>Stenosarchaea group</taxon>
        <taxon>Methanomicrobia</taxon>
        <taxon>Methanocellales</taxon>
        <taxon>Methanocellaceae</taxon>
        <taxon>Methanocella</taxon>
    </lineage>
</organism>
<sequence length="105" mass="11534">MICQASSQKPRPRGQGVHSPRTLRPQVASKSLNDISDLNKVTMRPNDRVILLRELKKSIDGSVIPEGAEGVILAKIPGSGWNTFEVDFGEHGTAICDKQDLEVKR</sequence>
<dbReference type="AlphaFoldDB" id="Q0W3M5"/>
<protein>
    <submittedName>
        <fullName evidence="2">Uncharacterized protein</fullName>
    </submittedName>
</protein>
<name>Q0W3M5_METAR</name>
<evidence type="ECO:0000313" key="3">
    <source>
        <dbReference type="Proteomes" id="UP000000663"/>
    </source>
</evidence>
<dbReference type="eggNOG" id="arCOG12569">
    <property type="taxonomic scope" value="Archaea"/>
</dbReference>
<dbReference type="Proteomes" id="UP000000663">
    <property type="component" value="Chromosome"/>
</dbReference>
<evidence type="ECO:0000256" key="1">
    <source>
        <dbReference type="SAM" id="MobiDB-lite"/>
    </source>
</evidence>
<dbReference type="KEGG" id="rci:RCIX1832"/>
<dbReference type="EMBL" id="AM114193">
    <property type="protein sequence ID" value="CAJ37018.1"/>
    <property type="molecule type" value="Genomic_DNA"/>
</dbReference>
<keyword evidence="3" id="KW-1185">Reference proteome</keyword>
<proteinExistence type="predicted"/>